<organism evidence="1 2">
    <name type="scientific">Kroppenstedtia eburnea</name>
    <dbReference type="NCBI Taxonomy" id="714067"/>
    <lineage>
        <taxon>Bacteria</taxon>
        <taxon>Bacillati</taxon>
        <taxon>Bacillota</taxon>
        <taxon>Bacilli</taxon>
        <taxon>Bacillales</taxon>
        <taxon>Thermoactinomycetaceae</taxon>
        <taxon>Kroppenstedtia</taxon>
    </lineage>
</organism>
<name>A0A1N7KGN3_9BACL</name>
<dbReference type="Pfam" id="PF14398">
    <property type="entry name" value="ATPgrasp_YheCD"/>
    <property type="match status" value="1"/>
</dbReference>
<dbReference type="AlphaFoldDB" id="A0A1N7KGN3"/>
<proteinExistence type="predicted"/>
<dbReference type="EMBL" id="FTOD01000003">
    <property type="protein sequence ID" value="SIS60761.1"/>
    <property type="molecule type" value="Genomic_DNA"/>
</dbReference>
<dbReference type="SUPFAM" id="SSF56059">
    <property type="entry name" value="Glutathione synthetase ATP-binding domain-like"/>
    <property type="match status" value="1"/>
</dbReference>
<protein>
    <submittedName>
        <fullName evidence="1">YheC/D like ATP-grasp</fullName>
    </submittedName>
</protein>
<accession>A0A1N7KGN3</accession>
<dbReference type="OrthoDB" id="7869153at2"/>
<evidence type="ECO:0000313" key="1">
    <source>
        <dbReference type="EMBL" id="SIS60761.1"/>
    </source>
</evidence>
<dbReference type="InterPro" id="IPR026838">
    <property type="entry name" value="YheC/D"/>
</dbReference>
<dbReference type="RefSeq" id="WP_076524000.1">
    <property type="nucleotide sequence ID" value="NZ_CP048103.1"/>
</dbReference>
<gene>
    <name evidence="1" type="ORF">SAMN05421790_10364</name>
</gene>
<sequence length="249" mass="29418">MSIKKHHVKSKLAVAYQLIHTPQVSPHIPAKELLYKEPFQRMIKKYGKVYLKPDRGRKSRGVIRVEKLKDDRYKIRYGSRQEYVNQKGVWKRIDELTKDRRYIIQQAINSVTRDRRHFDLRCHVLRIRGEWRVGGICGRVGERGSVVTTSHLGGTPTSLEKLFNRHLKYSKKEKEKMIHRLEKCATQAVNHVSRMYPNLKEFAVDMAIDTKGKIWIYEVNLEPLIKGNFGLLPNKSLYRKIKRMRKIAR</sequence>
<evidence type="ECO:0000313" key="2">
    <source>
        <dbReference type="Proteomes" id="UP000186795"/>
    </source>
</evidence>
<reference evidence="2" key="1">
    <citation type="submission" date="2017-01" db="EMBL/GenBank/DDBJ databases">
        <authorList>
            <person name="Varghese N."/>
            <person name="Submissions S."/>
        </authorList>
    </citation>
    <scope>NUCLEOTIDE SEQUENCE [LARGE SCALE GENOMIC DNA]</scope>
    <source>
        <strain evidence="2">DSM 45196</strain>
    </source>
</reference>
<dbReference type="Proteomes" id="UP000186795">
    <property type="component" value="Unassembled WGS sequence"/>
</dbReference>
<keyword evidence="2" id="KW-1185">Reference proteome</keyword>
<dbReference type="Gene3D" id="3.30.470.20">
    <property type="entry name" value="ATP-grasp fold, B domain"/>
    <property type="match status" value="1"/>
</dbReference>